<feature type="compositionally biased region" description="Basic and acidic residues" evidence="4">
    <location>
        <begin position="1"/>
        <end position="14"/>
    </location>
</feature>
<feature type="compositionally biased region" description="Basic and acidic residues" evidence="4">
    <location>
        <begin position="71"/>
        <end position="115"/>
    </location>
</feature>
<feature type="region of interest" description="Disordered" evidence="4">
    <location>
        <begin position="1"/>
        <end position="144"/>
    </location>
</feature>
<evidence type="ECO:0000256" key="4">
    <source>
        <dbReference type="SAM" id="MobiDB-lite"/>
    </source>
</evidence>
<dbReference type="InterPro" id="IPR021581">
    <property type="entry name" value="Tscrpt_reg_Lge1"/>
</dbReference>
<dbReference type="Pfam" id="PF11488">
    <property type="entry name" value="Lge1"/>
    <property type="match status" value="1"/>
</dbReference>
<evidence type="ECO:0000256" key="2">
    <source>
        <dbReference type="ARBA" id="ARBA00022853"/>
    </source>
</evidence>
<feature type="region of interest" description="Disordered" evidence="4">
    <location>
        <begin position="159"/>
        <end position="191"/>
    </location>
</feature>
<keyword evidence="3" id="KW-0539">Nucleus</keyword>
<reference evidence="6 7" key="1">
    <citation type="journal article" date="2023" name="Elife">
        <title>Identification of key yeast species and microbe-microbe interactions impacting larval growth of Drosophila in the wild.</title>
        <authorList>
            <person name="Mure A."/>
            <person name="Sugiura Y."/>
            <person name="Maeda R."/>
            <person name="Honda K."/>
            <person name="Sakurai N."/>
            <person name="Takahashi Y."/>
            <person name="Watada M."/>
            <person name="Katoh T."/>
            <person name="Gotoh A."/>
            <person name="Gotoh Y."/>
            <person name="Taniguchi I."/>
            <person name="Nakamura K."/>
            <person name="Hayashi T."/>
            <person name="Katayama T."/>
            <person name="Uemura T."/>
            <person name="Hattori Y."/>
        </authorList>
    </citation>
    <scope>NUCLEOTIDE SEQUENCE [LARGE SCALE GENOMIC DNA]</scope>
    <source>
        <strain evidence="6 7">KH-74</strain>
    </source>
</reference>
<evidence type="ECO:0000259" key="5">
    <source>
        <dbReference type="Pfam" id="PF11488"/>
    </source>
</evidence>
<name>A0AAV5S458_MAUHU</name>
<dbReference type="EMBL" id="BTGD01000013">
    <property type="protein sequence ID" value="GMM57484.1"/>
    <property type="molecule type" value="Genomic_DNA"/>
</dbReference>
<feature type="compositionally biased region" description="Polar residues" evidence="4">
    <location>
        <begin position="15"/>
        <end position="29"/>
    </location>
</feature>
<evidence type="ECO:0000313" key="6">
    <source>
        <dbReference type="EMBL" id="GMM57484.1"/>
    </source>
</evidence>
<keyword evidence="2" id="KW-0156">Chromatin regulator</keyword>
<dbReference type="GO" id="GO:0005634">
    <property type="term" value="C:nucleus"/>
    <property type="evidence" value="ECO:0007669"/>
    <property type="project" value="UniProtKB-SubCell"/>
</dbReference>
<dbReference type="AlphaFoldDB" id="A0AAV5S458"/>
<keyword evidence="7" id="KW-1185">Reference proteome</keyword>
<sequence>MSYYHRDRRYERRPSGNSNAHPNTHPNTHPSASAPGPTPTGPGSRYNSAPDNHAGYRQPYGYERGNGAAPYREREGGYRDSRDSRDNREGRPGSRYRRDSERYTRENERYGRDGGRGYGGQPYRPRHPSGSAAHGHPHAQSNQGGDARLAAEIESNLRRPSSAHAHAHAQPARHTPSPVPSPGHPAQPDVSQPIAQLTGQLQSGDAAEALATLEAGAALDRALEAAALRAVARDAEYALLAGQVPVDALHVQCAQENLDALLLTM</sequence>
<feature type="domain" description="Transcription regulator LGE1 helical region" evidence="5">
    <location>
        <begin position="193"/>
        <end position="262"/>
    </location>
</feature>
<organism evidence="6 7">
    <name type="scientific">Maudiozyma humilis</name>
    <name type="common">Sour dough yeast</name>
    <name type="synonym">Kazachstania humilis</name>
    <dbReference type="NCBI Taxonomy" id="51915"/>
    <lineage>
        <taxon>Eukaryota</taxon>
        <taxon>Fungi</taxon>
        <taxon>Dikarya</taxon>
        <taxon>Ascomycota</taxon>
        <taxon>Saccharomycotina</taxon>
        <taxon>Saccharomycetes</taxon>
        <taxon>Saccharomycetales</taxon>
        <taxon>Saccharomycetaceae</taxon>
        <taxon>Maudiozyma</taxon>
    </lineage>
</organism>
<evidence type="ECO:0000256" key="3">
    <source>
        <dbReference type="ARBA" id="ARBA00023242"/>
    </source>
</evidence>
<gene>
    <name evidence="6" type="ORF">DAKH74_041000</name>
</gene>
<protein>
    <recommendedName>
        <fullName evidence="5">Transcription regulator LGE1 helical region domain-containing protein</fullName>
    </recommendedName>
</protein>
<accession>A0AAV5S458</accession>
<evidence type="ECO:0000313" key="7">
    <source>
        <dbReference type="Proteomes" id="UP001377567"/>
    </source>
</evidence>
<dbReference type="GO" id="GO:0006325">
    <property type="term" value="P:chromatin organization"/>
    <property type="evidence" value="ECO:0007669"/>
    <property type="project" value="UniProtKB-KW"/>
</dbReference>
<proteinExistence type="predicted"/>
<dbReference type="Proteomes" id="UP001377567">
    <property type="component" value="Unassembled WGS sequence"/>
</dbReference>
<feature type="compositionally biased region" description="Low complexity" evidence="4">
    <location>
        <begin position="159"/>
        <end position="174"/>
    </location>
</feature>
<comment type="subcellular location">
    <subcellularLocation>
        <location evidence="1">Nucleus</location>
    </subcellularLocation>
</comment>
<evidence type="ECO:0000256" key="1">
    <source>
        <dbReference type="ARBA" id="ARBA00004123"/>
    </source>
</evidence>
<comment type="caution">
    <text evidence="6">The sequence shown here is derived from an EMBL/GenBank/DDBJ whole genome shotgun (WGS) entry which is preliminary data.</text>
</comment>